<keyword evidence="10" id="KW-1185">Reference proteome</keyword>
<feature type="compositionally biased region" description="Pro residues" evidence="6">
    <location>
        <begin position="1398"/>
        <end position="1412"/>
    </location>
</feature>
<accession>A0AAW0EHT9</accession>
<dbReference type="SMART" id="SM00066">
    <property type="entry name" value="GAL4"/>
    <property type="match status" value="1"/>
</dbReference>
<evidence type="ECO:0000259" key="8">
    <source>
        <dbReference type="PROSITE" id="PS50048"/>
    </source>
</evidence>
<dbReference type="InterPro" id="IPR036864">
    <property type="entry name" value="Zn2-C6_fun-type_DNA-bd_sf"/>
</dbReference>
<feature type="region of interest" description="Disordered" evidence="6">
    <location>
        <begin position="141"/>
        <end position="164"/>
    </location>
</feature>
<dbReference type="CDD" id="cd12148">
    <property type="entry name" value="fungal_TF_MHR"/>
    <property type="match status" value="1"/>
</dbReference>
<feature type="region of interest" description="Disordered" evidence="6">
    <location>
        <begin position="1"/>
        <end position="20"/>
    </location>
</feature>
<sequence length="1582" mass="173016">MPKTPSQSQTTSRPALRRNQACRSCRKKKLKCDAQRPHCGTCVRQHQALISVPAPVGYAHPAEPQCSYDPVDGLTLAPDTDPVEKIRQLETQIAELKNKLNDRGISRSASPLRPSSGGGSDSGGISLPHASLAMMNLISPETSESRFRSESGSPELRTAASQSSPDPLMDLLFLGWNPDLPDPATLNHYIDIFFKCDPCGSRVLHRTSFLASLLLPPRDPGFPHSAILHAICTAASRWSPHNVVTLPDGTRRDQFAEFHASKTRHYMDKTMASGEDIFPVLQACILLCWYFYQEGRWVEVWIFAGFLTRVAIPLRLNYPGTFTTHGNNSPGAYLAPPRDFRDLESRRRTWWMTIVFDRIASVGGWIHAVDERDLGTELPLRNNDFESENTVPSNPQDLATPDVFVRHPPQYTDSFLLLIKAVMLFGRVTDYNVRGNLRAPTAPSKNQNPFFLDGFKELDQLVCTDFLESLPQIFKNNNGVTDAPEGCALDTDLYMVHIIPHAATITLHNPYLDFTDPQCASTSRCVNSARSILGAYYMLSATSLDITRLHPFVVICWYLAAVVQVQLCKYFIEIGDSERESTVWGEINVLRFAMLAYGHRSAIGTRQESLLQGVMREIIRTTAQKQPLEVGVPLYPFSHTTLWRKDEMSRSQSNSSPKEGTQSMAPLPVSPEFDAATLSPPTAARNLGSRKSMSGTGWSSMSGGDAESISGWASSFMNDTKLPPLPPHSFASPPPPPSKGFHGAPIDLNASSSSSLLGPVNTVAEIPMTPMSPSGSESLMESKQKRANPLTDLIDTEKSYVDQLTGIIRKVAAAWSRSNLPPAELDTIFRCIEAVYKANRSLLAKLKEIGTNPSNPKALGDLLMRWIDDLEAPYTTYCSKFCGGFDEWDPVKSNTRLPAIMASFSTANPPPTWAIAVDSETPIWTLDGLFLLPKARLKYYRKLYSRLLKSTAPGRSDHRLLVGALDKLDRLLDTLEAREQIRVGAPQGPPELTVLQPEGDSAKEKKAQSENEFSVSPRSTLSSAVRDSEIPGGSETSSARGSSLSSGERLSRDTASTSISRVSSTTMTMPISDLERRLSTERTLDIFTMRPKVVRLQMSPAALQFNREFRFSLDAVIRFTPRATGVEVVHRLGHLFLLSDLFLVCERMSPEERSNHGSDGADMWLCYPPLAGKVLRVSEVEGQENALEVAIMRKEALIIQAENVHVRNFMLAEFKECISFAGTLPPQSKEPVPPLPALPSSLPQSPERPPSLQRNNIPSVPEKSNSAASGFSDPPPRIDSDHQPQGPSSSSSQPFFATPGQVVAPARSASYGSSLSRGGSTASDFPPQNGTYPHPPPFHNNGPQYVQRAPSAPGFAPGPPMPPPPRPPSEPPYAQPHLLKKSPSARSLQSQHSQHELPPIPPPLPSFPPGGPGYPHNNGPPGSFHAPQPRTWAPSGQLGVSGFRAVPSFHEPSPPNSPVEETPAISGPVTSSISAEMKCKVFLKQQHAQWKSLGAAKLKLYRQNPTNVKQLVVEAGSKGSILISTIVLTDGVERVGKTGVAIELSDKGARTGIIYMIQLRSEQSAGGLFDSLLEGSDRATSH</sequence>
<feature type="compositionally biased region" description="Pro residues" evidence="6">
    <location>
        <begin position="1356"/>
        <end position="1374"/>
    </location>
</feature>
<dbReference type="Pfam" id="PF04082">
    <property type="entry name" value="Fungal_trans"/>
    <property type="match status" value="1"/>
</dbReference>
<evidence type="ECO:0000256" key="1">
    <source>
        <dbReference type="ARBA" id="ARBA00004123"/>
    </source>
</evidence>
<gene>
    <name evidence="9" type="ORF">R3P38DRAFT_2492998</name>
</gene>
<dbReference type="PANTHER" id="PTHR47338">
    <property type="entry name" value="ZN(II)2CYS6 TRANSCRIPTION FACTOR (EUROFUNG)-RELATED"/>
    <property type="match status" value="1"/>
</dbReference>
<evidence type="ECO:0000313" key="9">
    <source>
        <dbReference type="EMBL" id="KAK7064156.1"/>
    </source>
</evidence>
<dbReference type="PANTHER" id="PTHR47338:SF29">
    <property type="entry name" value="ZN(2)-C6 FUNGAL-TYPE DOMAIN-CONTAINING PROTEIN"/>
    <property type="match status" value="1"/>
</dbReference>
<evidence type="ECO:0000313" key="10">
    <source>
        <dbReference type="Proteomes" id="UP001362999"/>
    </source>
</evidence>
<feature type="compositionally biased region" description="Polar residues" evidence="6">
    <location>
        <begin position="1"/>
        <end position="13"/>
    </location>
</feature>
<feature type="compositionally biased region" description="Low complexity" evidence="6">
    <location>
        <begin position="692"/>
        <end position="704"/>
    </location>
</feature>
<evidence type="ECO:0000256" key="6">
    <source>
        <dbReference type="SAM" id="MobiDB-lite"/>
    </source>
</evidence>
<dbReference type="InterPro" id="IPR007219">
    <property type="entry name" value="XnlR_reg_dom"/>
</dbReference>
<keyword evidence="5" id="KW-0539">Nucleus</keyword>
<feature type="region of interest" description="Disordered" evidence="6">
    <location>
        <begin position="645"/>
        <end position="704"/>
    </location>
</feature>
<feature type="compositionally biased region" description="Basic and acidic residues" evidence="6">
    <location>
        <begin position="1000"/>
        <end position="1009"/>
    </location>
</feature>
<feature type="compositionally biased region" description="Low complexity" evidence="6">
    <location>
        <begin position="106"/>
        <end position="115"/>
    </location>
</feature>
<dbReference type="Pfam" id="PF00621">
    <property type="entry name" value="RhoGEF"/>
    <property type="match status" value="1"/>
</dbReference>
<evidence type="ECO:0000256" key="3">
    <source>
        <dbReference type="ARBA" id="ARBA00023015"/>
    </source>
</evidence>
<keyword evidence="3" id="KW-0805">Transcription regulation</keyword>
<feature type="compositionally biased region" description="Polar residues" evidence="6">
    <location>
        <begin position="1252"/>
        <end position="1269"/>
    </location>
</feature>
<comment type="subcellular location">
    <subcellularLocation>
        <location evidence="1">Nucleus</location>
    </subcellularLocation>
</comment>
<dbReference type="GO" id="GO:0003677">
    <property type="term" value="F:DNA binding"/>
    <property type="evidence" value="ECO:0007669"/>
    <property type="project" value="InterPro"/>
</dbReference>
<dbReference type="InterPro" id="IPR001138">
    <property type="entry name" value="Zn2Cys6_DnaBD"/>
</dbReference>
<feature type="domain" description="DH" evidence="7">
    <location>
        <begin position="785"/>
        <end position="978"/>
    </location>
</feature>
<dbReference type="GO" id="GO:0005634">
    <property type="term" value="C:nucleus"/>
    <property type="evidence" value="ECO:0007669"/>
    <property type="project" value="UniProtKB-SubCell"/>
</dbReference>
<keyword evidence="2" id="KW-0479">Metal-binding</keyword>
<dbReference type="Pfam" id="PF00172">
    <property type="entry name" value="Zn_clus"/>
    <property type="match status" value="1"/>
</dbReference>
<evidence type="ECO:0000256" key="5">
    <source>
        <dbReference type="ARBA" id="ARBA00023242"/>
    </source>
</evidence>
<feature type="compositionally biased region" description="Low complexity" evidence="6">
    <location>
        <begin position="1283"/>
        <end position="1294"/>
    </location>
</feature>
<dbReference type="Gene3D" id="4.10.240.10">
    <property type="entry name" value="Zn(2)-C6 fungal-type DNA-binding domain"/>
    <property type="match status" value="1"/>
</dbReference>
<organism evidence="9 10">
    <name type="scientific">Favolaschia claudopus</name>
    <dbReference type="NCBI Taxonomy" id="2862362"/>
    <lineage>
        <taxon>Eukaryota</taxon>
        <taxon>Fungi</taxon>
        <taxon>Dikarya</taxon>
        <taxon>Basidiomycota</taxon>
        <taxon>Agaricomycotina</taxon>
        <taxon>Agaricomycetes</taxon>
        <taxon>Agaricomycetidae</taxon>
        <taxon>Agaricales</taxon>
        <taxon>Marasmiineae</taxon>
        <taxon>Mycenaceae</taxon>
        <taxon>Favolaschia</taxon>
    </lineage>
</organism>
<dbReference type="SUPFAM" id="SSF57701">
    <property type="entry name" value="Zn2/Cys6 DNA-binding domain"/>
    <property type="match status" value="1"/>
</dbReference>
<evidence type="ECO:0000256" key="2">
    <source>
        <dbReference type="ARBA" id="ARBA00022723"/>
    </source>
</evidence>
<dbReference type="GO" id="GO:0008270">
    <property type="term" value="F:zinc ion binding"/>
    <property type="evidence" value="ECO:0007669"/>
    <property type="project" value="InterPro"/>
</dbReference>
<dbReference type="Gene3D" id="1.20.900.10">
    <property type="entry name" value="Dbl homology (DH) domain"/>
    <property type="match status" value="1"/>
</dbReference>
<feature type="compositionally biased region" description="Pro residues" evidence="6">
    <location>
        <begin position="723"/>
        <end position="738"/>
    </location>
</feature>
<dbReference type="SMART" id="SM00325">
    <property type="entry name" value="RhoGEF"/>
    <property type="match status" value="1"/>
</dbReference>
<protein>
    <recommendedName>
        <fullName evidence="11">Zn(2)-C6 fungal-type domain-containing protein</fullName>
    </recommendedName>
</protein>
<dbReference type="GO" id="GO:0006351">
    <property type="term" value="P:DNA-templated transcription"/>
    <property type="evidence" value="ECO:0007669"/>
    <property type="project" value="InterPro"/>
</dbReference>
<dbReference type="InterPro" id="IPR050815">
    <property type="entry name" value="TF_fung"/>
</dbReference>
<dbReference type="SMART" id="SM00906">
    <property type="entry name" value="Fungal_trans"/>
    <property type="match status" value="1"/>
</dbReference>
<feature type="compositionally biased region" description="Polar residues" evidence="6">
    <location>
        <begin position="1053"/>
        <end position="1069"/>
    </location>
</feature>
<evidence type="ECO:0000256" key="4">
    <source>
        <dbReference type="ARBA" id="ARBA00023163"/>
    </source>
</evidence>
<feature type="compositionally biased region" description="Polar residues" evidence="6">
    <location>
        <begin position="1010"/>
        <end position="1025"/>
    </location>
</feature>
<dbReference type="EMBL" id="JAWWNJ010000001">
    <property type="protein sequence ID" value="KAK7064156.1"/>
    <property type="molecule type" value="Genomic_DNA"/>
</dbReference>
<dbReference type="PROSITE" id="PS50048">
    <property type="entry name" value="ZN2_CY6_FUNGAL_2"/>
    <property type="match status" value="1"/>
</dbReference>
<proteinExistence type="predicted"/>
<feature type="domain" description="Zn(2)-C6 fungal-type" evidence="8">
    <location>
        <begin position="21"/>
        <end position="68"/>
    </location>
</feature>
<feature type="region of interest" description="Disordered" evidence="6">
    <location>
        <begin position="1225"/>
        <end position="1467"/>
    </location>
</feature>
<comment type="caution">
    <text evidence="9">The sequence shown here is derived from an EMBL/GenBank/DDBJ whole genome shotgun (WGS) entry which is preliminary data.</text>
</comment>
<name>A0AAW0EHT9_9AGAR</name>
<feature type="region of interest" description="Disordered" evidence="6">
    <location>
        <begin position="981"/>
        <end position="1075"/>
    </location>
</feature>
<dbReference type="Proteomes" id="UP001362999">
    <property type="component" value="Unassembled WGS sequence"/>
</dbReference>
<dbReference type="CDD" id="cd00067">
    <property type="entry name" value="GAL4"/>
    <property type="match status" value="1"/>
</dbReference>
<feature type="region of interest" description="Disordered" evidence="6">
    <location>
        <begin position="100"/>
        <end position="125"/>
    </location>
</feature>
<dbReference type="GO" id="GO:0000981">
    <property type="term" value="F:DNA-binding transcription factor activity, RNA polymerase II-specific"/>
    <property type="evidence" value="ECO:0007669"/>
    <property type="project" value="InterPro"/>
</dbReference>
<evidence type="ECO:0000259" key="7">
    <source>
        <dbReference type="PROSITE" id="PS50010"/>
    </source>
</evidence>
<feature type="compositionally biased region" description="Polar residues" evidence="6">
    <location>
        <begin position="650"/>
        <end position="664"/>
    </location>
</feature>
<evidence type="ECO:0008006" key="11">
    <source>
        <dbReference type="Google" id="ProtNLM"/>
    </source>
</evidence>
<feature type="compositionally biased region" description="Low complexity" evidence="6">
    <location>
        <begin position="1032"/>
        <end position="1048"/>
    </location>
</feature>
<dbReference type="InterPro" id="IPR035899">
    <property type="entry name" value="DBL_dom_sf"/>
</dbReference>
<reference evidence="9 10" key="1">
    <citation type="journal article" date="2024" name="J Genomics">
        <title>Draft genome sequencing and assembly of Favolaschia claudopus CIRM-BRFM 2984 isolated from oak limbs.</title>
        <authorList>
            <person name="Navarro D."/>
            <person name="Drula E."/>
            <person name="Chaduli D."/>
            <person name="Cazenave R."/>
            <person name="Ahrendt S."/>
            <person name="Wang J."/>
            <person name="Lipzen A."/>
            <person name="Daum C."/>
            <person name="Barry K."/>
            <person name="Grigoriev I.V."/>
            <person name="Favel A."/>
            <person name="Rosso M.N."/>
            <person name="Martin F."/>
        </authorList>
    </citation>
    <scope>NUCLEOTIDE SEQUENCE [LARGE SCALE GENOMIC DNA]</scope>
    <source>
        <strain evidence="9 10">CIRM-BRFM 2984</strain>
    </source>
</reference>
<feature type="region of interest" description="Disordered" evidence="6">
    <location>
        <begin position="718"/>
        <end position="747"/>
    </location>
</feature>
<keyword evidence="4" id="KW-0804">Transcription</keyword>
<dbReference type="InterPro" id="IPR000219">
    <property type="entry name" value="DH_dom"/>
</dbReference>
<dbReference type="PROSITE" id="PS50010">
    <property type="entry name" value="DH_2"/>
    <property type="match status" value="1"/>
</dbReference>
<dbReference type="GO" id="GO:0005085">
    <property type="term" value="F:guanyl-nucleotide exchange factor activity"/>
    <property type="evidence" value="ECO:0007669"/>
    <property type="project" value="InterPro"/>
</dbReference>
<feature type="compositionally biased region" description="Polar residues" evidence="6">
    <location>
        <begin position="1310"/>
        <end position="1331"/>
    </location>
</feature>
<dbReference type="SUPFAM" id="SSF48065">
    <property type="entry name" value="DBL homology domain (DH-domain)"/>
    <property type="match status" value="1"/>
</dbReference>